<evidence type="ECO:0000313" key="2">
    <source>
        <dbReference type="EMBL" id="CAE7191808.1"/>
    </source>
</evidence>
<evidence type="ECO:0000256" key="1">
    <source>
        <dbReference type="SAM" id="MobiDB-lite"/>
    </source>
</evidence>
<feature type="non-terminal residue" evidence="2">
    <location>
        <position position="1"/>
    </location>
</feature>
<feature type="compositionally biased region" description="Polar residues" evidence="1">
    <location>
        <begin position="35"/>
        <end position="45"/>
    </location>
</feature>
<sequence>MQKLPTHLRRVTITLQQACEEKEEKRAEAERLAQVQLSPMGSPISSPKGDKTPPTPSVDSIGPELWPEEDFIVTRSKLHAERESALRQSAEAPPPASEQALSRSGSKLSKHSQKTAPMSVASNNSDFAFGDWDVDEL</sequence>
<protein>
    <submittedName>
        <fullName evidence="2">PDK protein</fullName>
    </submittedName>
</protein>
<name>A0A812J3P8_9DINO</name>
<gene>
    <name evidence="2" type="primary">PDK</name>
    <name evidence="2" type="ORF">SNAT2548_LOCUS5073</name>
</gene>
<comment type="caution">
    <text evidence="2">The sequence shown here is derived from an EMBL/GenBank/DDBJ whole genome shotgun (WGS) entry which is preliminary data.</text>
</comment>
<dbReference type="AlphaFoldDB" id="A0A812J3P8"/>
<keyword evidence="3" id="KW-1185">Reference proteome</keyword>
<evidence type="ECO:0000313" key="3">
    <source>
        <dbReference type="Proteomes" id="UP000604046"/>
    </source>
</evidence>
<dbReference type="EMBL" id="CAJNDS010000318">
    <property type="protein sequence ID" value="CAE7191808.1"/>
    <property type="molecule type" value="Genomic_DNA"/>
</dbReference>
<feature type="compositionally biased region" description="Basic and acidic residues" evidence="1">
    <location>
        <begin position="22"/>
        <end position="31"/>
    </location>
</feature>
<proteinExistence type="predicted"/>
<feature type="compositionally biased region" description="Polar residues" evidence="1">
    <location>
        <begin position="114"/>
        <end position="126"/>
    </location>
</feature>
<accession>A0A812J3P8</accession>
<reference evidence="2" key="1">
    <citation type="submission" date="2021-02" db="EMBL/GenBank/DDBJ databases">
        <authorList>
            <person name="Dougan E. K."/>
            <person name="Rhodes N."/>
            <person name="Thang M."/>
            <person name="Chan C."/>
        </authorList>
    </citation>
    <scope>NUCLEOTIDE SEQUENCE</scope>
</reference>
<organism evidence="2 3">
    <name type="scientific">Symbiodinium natans</name>
    <dbReference type="NCBI Taxonomy" id="878477"/>
    <lineage>
        <taxon>Eukaryota</taxon>
        <taxon>Sar</taxon>
        <taxon>Alveolata</taxon>
        <taxon>Dinophyceae</taxon>
        <taxon>Suessiales</taxon>
        <taxon>Symbiodiniaceae</taxon>
        <taxon>Symbiodinium</taxon>
    </lineage>
</organism>
<feature type="region of interest" description="Disordered" evidence="1">
    <location>
        <begin position="22"/>
        <end position="137"/>
    </location>
</feature>
<dbReference type="Proteomes" id="UP000604046">
    <property type="component" value="Unassembled WGS sequence"/>
</dbReference>